<organism evidence="1 2">
    <name type="scientific">Ornithinibacillus salinisoli</name>
    <dbReference type="NCBI Taxonomy" id="1848459"/>
    <lineage>
        <taxon>Bacteria</taxon>
        <taxon>Bacillati</taxon>
        <taxon>Bacillota</taxon>
        <taxon>Bacilli</taxon>
        <taxon>Bacillales</taxon>
        <taxon>Bacillaceae</taxon>
        <taxon>Ornithinibacillus</taxon>
    </lineage>
</organism>
<evidence type="ECO:0000313" key="1">
    <source>
        <dbReference type="EMBL" id="MFD2043712.1"/>
    </source>
</evidence>
<gene>
    <name evidence="1" type="ORF">ACFSJF_05395</name>
</gene>
<reference evidence="2" key="1">
    <citation type="journal article" date="2019" name="Int. J. Syst. Evol. Microbiol.">
        <title>The Global Catalogue of Microorganisms (GCM) 10K type strain sequencing project: providing services to taxonomists for standard genome sequencing and annotation.</title>
        <authorList>
            <consortium name="The Broad Institute Genomics Platform"/>
            <consortium name="The Broad Institute Genome Sequencing Center for Infectious Disease"/>
            <person name="Wu L."/>
            <person name="Ma J."/>
        </authorList>
    </citation>
    <scope>NUCLEOTIDE SEQUENCE [LARGE SCALE GENOMIC DNA]</scope>
    <source>
        <strain evidence="2">R28</strain>
    </source>
</reference>
<dbReference type="Gene3D" id="3.10.450.390">
    <property type="entry name" value="Protein of unknown function DUF3889"/>
    <property type="match status" value="1"/>
</dbReference>
<evidence type="ECO:0000313" key="2">
    <source>
        <dbReference type="Proteomes" id="UP001597383"/>
    </source>
</evidence>
<dbReference type="Pfam" id="PF13028">
    <property type="entry name" value="DUF3889"/>
    <property type="match status" value="1"/>
</dbReference>
<name>A0ABW4VVM0_9BACI</name>
<accession>A0ABW4VVM0</accession>
<protein>
    <submittedName>
        <fullName evidence="1">DUF3889 domain-containing protein</fullName>
    </submittedName>
</protein>
<dbReference type="InterPro" id="IPR024987">
    <property type="entry name" value="DUF3889"/>
</dbReference>
<proteinExistence type="predicted"/>
<dbReference type="Proteomes" id="UP001597383">
    <property type="component" value="Unassembled WGS sequence"/>
</dbReference>
<sequence>MKLLISILLVFGILLFGNSSILDINKIIIAEKETPPYAKWGQIAMKKTKEQYPQAEIIDYLHIGREKGTEYSIEKFKLWLKKDSGEFGVFVDIKFNNETEQIIDIKYRKTTR</sequence>
<keyword evidence="2" id="KW-1185">Reference proteome</keyword>
<dbReference type="EMBL" id="JBHUHQ010000009">
    <property type="protein sequence ID" value="MFD2043712.1"/>
    <property type="molecule type" value="Genomic_DNA"/>
</dbReference>
<comment type="caution">
    <text evidence="1">The sequence shown here is derived from an EMBL/GenBank/DDBJ whole genome shotgun (WGS) entry which is preliminary data.</text>
</comment>
<dbReference type="RefSeq" id="WP_377555443.1">
    <property type="nucleotide sequence ID" value="NZ_JBHUHQ010000009.1"/>
</dbReference>